<reference evidence="2" key="1">
    <citation type="submission" date="2014-09" db="EMBL/GenBank/DDBJ databases">
        <authorList>
            <person name="Magalhaes I.L.F."/>
            <person name="Oliveira U."/>
            <person name="Santos F.R."/>
            <person name="Vidigal T.H.D.A."/>
            <person name="Brescovit A.D."/>
            <person name="Santos A.J."/>
        </authorList>
    </citation>
    <scope>NUCLEOTIDE SEQUENCE</scope>
    <source>
        <tissue evidence="2">Shoot tissue taken approximately 20 cm above the soil surface</tissue>
    </source>
</reference>
<protein>
    <submittedName>
        <fullName evidence="2">Uncharacterized protein</fullName>
    </submittedName>
</protein>
<feature type="region of interest" description="Disordered" evidence="1">
    <location>
        <begin position="11"/>
        <end position="32"/>
    </location>
</feature>
<sequence>MSYSSEACFATTPGTESGGPHESCPTASGHASAPWCRTACWPARRTASAARARSWRSCPGQRHNGRVAETSLLASSVAADPAVRVNFITCSRRAQADRDRVASAVLTVAVMEFAGDGA</sequence>
<dbReference type="EMBL" id="GBRH01197934">
    <property type="protein sequence ID" value="JAD99961.1"/>
    <property type="molecule type" value="Transcribed_RNA"/>
</dbReference>
<dbReference type="AlphaFoldDB" id="A0A0A9EIP6"/>
<evidence type="ECO:0000256" key="1">
    <source>
        <dbReference type="SAM" id="MobiDB-lite"/>
    </source>
</evidence>
<evidence type="ECO:0000313" key="2">
    <source>
        <dbReference type="EMBL" id="JAD99961.1"/>
    </source>
</evidence>
<proteinExistence type="predicted"/>
<organism evidence="2">
    <name type="scientific">Arundo donax</name>
    <name type="common">Giant reed</name>
    <name type="synonym">Donax arundinaceus</name>
    <dbReference type="NCBI Taxonomy" id="35708"/>
    <lineage>
        <taxon>Eukaryota</taxon>
        <taxon>Viridiplantae</taxon>
        <taxon>Streptophyta</taxon>
        <taxon>Embryophyta</taxon>
        <taxon>Tracheophyta</taxon>
        <taxon>Spermatophyta</taxon>
        <taxon>Magnoliopsida</taxon>
        <taxon>Liliopsida</taxon>
        <taxon>Poales</taxon>
        <taxon>Poaceae</taxon>
        <taxon>PACMAD clade</taxon>
        <taxon>Arundinoideae</taxon>
        <taxon>Arundineae</taxon>
        <taxon>Arundo</taxon>
    </lineage>
</organism>
<accession>A0A0A9EIP6</accession>
<reference evidence="2" key="2">
    <citation type="journal article" date="2015" name="Data Brief">
        <title>Shoot transcriptome of the giant reed, Arundo donax.</title>
        <authorList>
            <person name="Barrero R.A."/>
            <person name="Guerrero F.D."/>
            <person name="Moolhuijzen P."/>
            <person name="Goolsby J.A."/>
            <person name="Tidwell J."/>
            <person name="Bellgard S.E."/>
            <person name="Bellgard M.I."/>
        </authorList>
    </citation>
    <scope>NUCLEOTIDE SEQUENCE</scope>
    <source>
        <tissue evidence="2">Shoot tissue taken approximately 20 cm above the soil surface</tissue>
    </source>
</reference>
<name>A0A0A9EIP6_ARUDO</name>